<organism evidence="1 2">
    <name type="scientific">Cichorium intybus</name>
    <name type="common">Chicory</name>
    <dbReference type="NCBI Taxonomy" id="13427"/>
    <lineage>
        <taxon>Eukaryota</taxon>
        <taxon>Viridiplantae</taxon>
        <taxon>Streptophyta</taxon>
        <taxon>Embryophyta</taxon>
        <taxon>Tracheophyta</taxon>
        <taxon>Spermatophyta</taxon>
        <taxon>Magnoliopsida</taxon>
        <taxon>eudicotyledons</taxon>
        <taxon>Gunneridae</taxon>
        <taxon>Pentapetalae</taxon>
        <taxon>asterids</taxon>
        <taxon>campanulids</taxon>
        <taxon>Asterales</taxon>
        <taxon>Asteraceae</taxon>
        <taxon>Cichorioideae</taxon>
        <taxon>Cichorieae</taxon>
        <taxon>Cichoriinae</taxon>
        <taxon>Cichorium</taxon>
    </lineage>
</organism>
<proteinExistence type="predicted"/>
<dbReference type="Proteomes" id="UP001055811">
    <property type="component" value="Linkage Group LG01"/>
</dbReference>
<comment type="caution">
    <text evidence="1">The sequence shown here is derived from an EMBL/GenBank/DDBJ whole genome shotgun (WGS) entry which is preliminary data.</text>
</comment>
<dbReference type="EMBL" id="CM042009">
    <property type="protein sequence ID" value="KAI3790662.1"/>
    <property type="molecule type" value="Genomic_DNA"/>
</dbReference>
<evidence type="ECO:0000313" key="1">
    <source>
        <dbReference type="EMBL" id="KAI3790662.1"/>
    </source>
</evidence>
<protein>
    <submittedName>
        <fullName evidence="1">Uncharacterized protein</fullName>
    </submittedName>
</protein>
<evidence type="ECO:0000313" key="2">
    <source>
        <dbReference type="Proteomes" id="UP001055811"/>
    </source>
</evidence>
<name>A0ACB9H6S1_CICIN</name>
<keyword evidence="2" id="KW-1185">Reference proteome</keyword>
<accession>A0ACB9H6S1</accession>
<reference evidence="1 2" key="2">
    <citation type="journal article" date="2022" name="Mol. Ecol. Resour.">
        <title>The genomes of chicory, endive, great burdock and yacon provide insights into Asteraceae paleo-polyploidization history and plant inulin production.</title>
        <authorList>
            <person name="Fan W."/>
            <person name="Wang S."/>
            <person name="Wang H."/>
            <person name="Wang A."/>
            <person name="Jiang F."/>
            <person name="Liu H."/>
            <person name="Zhao H."/>
            <person name="Xu D."/>
            <person name="Zhang Y."/>
        </authorList>
    </citation>
    <scope>NUCLEOTIDE SEQUENCE [LARGE SCALE GENOMIC DNA]</scope>
    <source>
        <strain evidence="2">cv. Punajuju</strain>
        <tissue evidence="1">Leaves</tissue>
    </source>
</reference>
<sequence>MKKSERPNASKLEDGVDLISSMPDGILVLILSRIPYTEEVIRSSILSGRWSMSMVDKWIHAAVTRNVKKLDLWFCPKDITEDVEMPQCLVTCGSLEGMKESERPKASKREGGVDLISSMPDDYYSMSTVGRWIHAAVTRNVKELDLWFCPKDITDDVEMPHCLVTYGSLEDFHGRYSSLDEVETRRILTRDGKRVEVFEFNGEMPDLSLVWYDDRLEMFYNWWGRNRVLS</sequence>
<gene>
    <name evidence="1" type="ORF">L2E82_03878</name>
</gene>
<reference evidence="2" key="1">
    <citation type="journal article" date="2022" name="Mol. Ecol. Resour.">
        <title>The genomes of chicory, endive, great burdock and yacon provide insights into Asteraceae palaeo-polyploidization history and plant inulin production.</title>
        <authorList>
            <person name="Fan W."/>
            <person name="Wang S."/>
            <person name="Wang H."/>
            <person name="Wang A."/>
            <person name="Jiang F."/>
            <person name="Liu H."/>
            <person name="Zhao H."/>
            <person name="Xu D."/>
            <person name="Zhang Y."/>
        </authorList>
    </citation>
    <scope>NUCLEOTIDE SEQUENCE [LARGE SCALE GENOMIC DNA]</scope>
    <source>
        <strain evidence="2">cv. Punajuju</strain>
    </source>
</reference>